<reference evidence="1" key="1">
    <citation type="submission" date="2016-10" db="EMBL/GenBank/DDBJ databases">
        <authorList>
            <person name="de Groot N.N."/>
        </authorList>
    </citation>
    <scope>NUCLEOTIDE SEQUENCE</scope>
</reference>
<gene>
    <name evidence="1" type="ORF">MNB_SUP05-4-827</name>
</gene>
<name>A0A1W1D8C9_9ZZZZ</name>
<protein>
    <submittedName>
        <fullName evidence="1">Uncharacterized protein</fullName>
    </submittedName>
</protein>
<dbReference type="AlphaFoldDB" id="A0A1W1D8C9"/>
<proteinExistence type="predicted"/>
<accession>A0A1W1D8C9</accession>
<organism evidence="1">
    <name type="scientific">hydrothermal vent metagenome</name>
    <dbReference type="NCBI Taxonomy" id="652676"/>
    <lineage>
        <taxon>unclassified sequences</taxon>
        <taxon>metagenomes</taxon>
        <taxon>ecological metagenomes</taxon>
    </lineage>
</organism>
<sequence length="98" mass="11084">MDSQDSICHTGEAQVFLFKMLGAIGLQEDQVECIKATPDTLIQKISTYDASAILLTDQRLTLTKKGVFNMLHPSEVLKNDQFKREAWEVLKQVKKCLV</sequence>
<dbReference type="EMBL" id="FPHR01000010">
    <property type="protein sequence ID" value="SFV76893.1"/>
    <property type="molecule type" value="Genomic_DNA"/>
</dbReference>
<evidence type="ECO:0000313" key="1">
    <source>
        <dbReference type="EMBL" id="SFV76893.1"/>
    </source>
</evidence>